<dbReference type="Proteomes" id="UP000046680">
    <property type="component" value="Unassembled WGS sequence"/>
</dbReference>
<sequence>MYKPVATTMFSSVAAATRAMRGMYRPSPITVRSTMVSTPRALSSPSRAMAPATRLSSSPQASG</sequence>
<evidence type="ECO:0000313" key="3">
    <source>
        <dbReference type="Proteomes" id="UP000046680"/>
    </source>
</evidence>
<evidence type="ECO:0000256" key="1">
    <source>
        <dbReference type="SAM" id="MobiDB-lite"/>
    </source>
</evidence>
<protein>
    <submittedName>
        <fullName evidence="2">Uncharacterized protein</fullName>
    </submittedName>
</protein>
<dbReference type="AlphaFoldDB" id="A0A654TXC7"/>
<feature type="compositionally biased region" description="Polar residues" evidence="1">
    <location>
        <begin position="54"/>
        <end position="63"/>
    </location>
</feature>
<name>A0A654TXC7_MYCTX</name>
<proteinExistence type="predicted"/>
<reference evidence="2 3" key="1">
    <citation type="submission" date="2015-03" db="EMBL/GenBank/DDBJ databases">
        <authorList>
            <consortium name="Pathogen Informatics"/>
        </authorList>
    </citation>
    <scope>NUCLEOTIDE SEQUENCE [LARGE SCALE GENOMIC DNA]</scope>
    <source>
        <strain evidence="2 3">C09601061</strain>
    </source>
</reference>
<accession>A0A654TXC7</accession>
<evidence type="ECO:0000313" key="2">
    <source>
        <dbReference type="EMBL" id="CFR68939.1"/>
    </source>
</evidence>
<gene>
    <name evidence="2" type="ORF">ERS007657_00726</name>
</gene>
<organism evidence="2 3">
    <name type="scientific">Mycobacterium tuberculosis</name>
    <dbReference type="NCBI Taxonomy" id="1773"/>
    <lineage>
        <taxon>Bacteria</taxon>
        <taxon>Bacillati</taxon>
        <taxon>Actinomycetota</taxon>
        <taxon>Actinomycetes</taxon>
        <taxon>Mycobacteriales</taxon>
        <taxon>Mycobacteriaceae</taxon>
        <taxon>Mycobacterium</taxon>
        <taxon>Mycobacterium tuberculosis complex</taxon>
    </lineage>
</organism>
<dbReference type="EMBL" id="CGCX01000174">
    <property type="protein sequence ID" value="CFR68939.1"/>
    <property type="molecule type" value="Genomic_DNA"/>
</dbReference>
<feature type="region of interest" description="Disordered" evidence="1">
    <location>
        <begin position="38"/>
        <end position="63"/>
    </location>
</feature>